<feature type="compositionally biased region" description="Low complexity" evidence="23">
    <location>
        <begin position="348"/>
        <end position="358"/>
    </location>
</feature>
<feature type="region of interest" description="Disordered" evidence="23">
    <location>
        <begin position="1702"/>
        <end position="1728"/>
    </location>
</feature>
<evidence type="ECO:0000256" key="12">
    <source>
        <dbReference type="ARBA" id="ARBA00022853"/>
    </source>
</evidence>
<keyword evidence="14" id="KW-0805">Transcription regulation</keyword>
<evidence type="ECO:0000256" key="11">
    <source>
        <dbReference type="ARBA" id="ARBA00022843"/>
    </source>
</evidence>
<keyword evidence="2" id="KW-1017">Isopeptide bond</keyword>
<dbReference type="GO" id="GO:0140945">
    <property type="term" value="F:histone H3K4 monomethyltransferase activity"/>
    <property type="evidence" value="ECO:0007669"/>
    <property type="project" value="UniProtKB-EC"/>
</dbReference>
<evidence type="ECO:0000259" key="25">
    <source>
        <dbReference type="PROSITE" id="PS50280"/>
    </source>
</evidence>
<evidence type="ECO:0000256" key="21">
    <source>
        <dbReference type="ARBA" id="ARBA00050089"/>
    </source>
</evidence>
<feature type="compositionally biased region" description="Basic and acidic residues" evidence="23">
    <location>
        <begin position="3364"/>
        <end position="3374"/>
    </location>
</feature>
<dbReference type="InParanoid" id="A0A671XKL5"/>
<evidence type="ECO:0000313" key="30">
    <source>
        <dbReference type="Proteomes" id="UP000472265"/>
    </source>
</evidence>
<feature type="domain" description="Post-SET" evidence="26">
    <location>
        <begin position="3910"/>
        <end position="3926"/>
    </location>
</feature>
<evidence type="ECO:0000256" key="10">
    <source>
        <dbReference type="ARBA" id="ARBA00022833"/>
    </source>
</evidence>
<feature type="domain" description="PHD-type" evidence="24">
    <location>
        <begin position="1784"/>
        <end position="1835"/>
    </location>
</feature>
<feature type="compositionally biased region" description="Basic and acidic residues" evidence="23">
    <location>
        <begin position="780"/>
        <end position="797"/>
    </location>
</feature>
<feature type="region of interest" description="Disordered" evidence="23">
    <location>
        <begin position="2417"/>
        <end position="2502"/>
    </location>
</feature>
<feature type="compositionally biased region" description="Polar residues" evidence="23">
    <location>
        <begin position="665"/>
        <end position="676"/>
    </location>
</feature>
<evidence type="ECO:0000256" key="19">
    <source>
        <dbReference type="ARBA" id="ARBA00023620"/>
    </source>
</evidence>
<dbReference type="InterPro" id="IPR003888">
    <property type="entry name" value="FYrich_N"/>
</dbReference>
<keyword evidence="8" id="KW-0677">Repeat</keyword>
<feature type="region of interest" description="Disordered" evidence="23">
    <location>
        <begin position="2986"/>
        <end position="3006"/>
    </location>
</feature>
<dbReference type="FunFam" id="3.30.40.10:FF:000089">
    <property type="entry name" value="Histone-lysine N-methyltransferase"/>
    <property type="match status" value="1"/>
</dbReference>
<feature type="region of interest" description="Disordered" evidence="23">
    <location>
        <begin position="1"/>
        <end position="61"/>
    </location>
</feature>
<dbReference type="InterPro" id="IPR019787">
    <property type="entry name" value="Znf_PHD-finger"/>
</dbReference>
<dbReference type="PROSITE" id="PS51805">
    <property type="entry name" value="EPHD"/>
    <property type="match status" value="1"/>
</dbReference>
<evidence type="ECO:0000259" key="24">
    <source>
        <dbReference type="PROSITE" id="PS50016"/>
    </source>
</evidence>
<evidence type="ECO:0000256" key="13">
    <source>
        <dbReference type="ARBA" id="ARBA00022990"/>
    </source>
</evidence>
<dbReference type="GO" id="GO:0003677">
    <property type="term" value="F:DNA binding"/>
    <property type="evidence" value="ECO:0007669"/>
    <property type="project" value="UniProtKB-KW"/>
</dbReference>
<evidence type="ECO:0000256" key="18">
    <source>
        <dbReference type="ARBA" id="ARBA00023242"/>
    </source>
</evidence>
<feature type="compositionally biased region" description="Polar residues" evidence="23">
    <location>
        <begin position="518"/>
        <end position="530"/>
    </location>
</feature>
<dbReference type="Pfam" id="PF05964">
    <property type="entry name" value="FYRN"/>
    <property type="match status" value="1"/>
</dbReference>
<dbReference type="Proteomes" id="UP000472265">
    <property type="component" value="Chromosome 17"/>
</dbReference>
<dbReference type="FunCoup" id="A0A671XKL5">
    <property type="interactions" value="936"/>
</dbReference>
<feature type="compositionally biased region" description="Basic and acidic residues" evidence="23">
    <location>
        <begin position="863"/>
        <end position="874"/>
    </location>
</feature>
<dbReference type="FunFam" id="2.170.270.10:FF:000004">
    <property type="entry name" value="Histone-lysine N-methyltransferase"/>
    <property type="match status" value="1"/>
</dbReference>
<dbReference type="InterPro" id="IPR036427">
    <property type="entry name" value="Bromodomain-like_sf"/>
</dbReference>
<organism evidence="29 30">
    <name type="scientific">Sparus aurata</name>
    <name type="common">Gilthead sea bream</name>
    <dbReference type="NCBI Taxonomy" id="8175"/>
    <lineage>
        <taxon>Eukaryota</taxon>
        <taxon>Metazoa</taxon>
        <taxon>Chordata</taxon>
        <taxon>Craniata</taxon>
        <taxon>Vertebrata</taxon>
        <taxon>Euteleostomi</taxon>
        <taxon>Actinopterygii</taxon>
        <taxon>Neopterygii</taxon>
        <taxon>Teleostei</taxon>
        <taxon>Neoteleostei</taxon>
        <taxon>Acanthomorphata</taxon>
        <taxon>Eupercaria</taxon>
        <taxon>Spariformes</taxon>
        <taxon>Sparidae</taxon>
        <taxon>Sparus</taxon>
    </lineage>
</organism>
<feature type="compositionally biased region" description="Polar residues" evidence="23">
    <location>
        <begin position="2834"/>
        <end position="2849"/>
    </location>
</feature>
<dbReference type="PANTHER" id="PTHR45838">
    <property type="entry name" value="HISTONE-LYSINE-N-METHYLTRANSFERASE 2 KMT2 FAMILY MEMBER"/>
    <property type="match status" value="1"/>
</dbReference>
<dbReference type="CDD" id="cd19170">
    <property type="entry name" value="SET_KMT2A_2B"/>
    <property type="match status" value="1"/>
</dbReference>
<feature type="region of interest" description="Disordered" evidence="23">
    <location>
        <begin position="1396"/>
        <end position="1442"/>
    </location>
</feature>
<dbReference type="SMART" id="SM00317">
    <property type="entry name" value="SET"/>
    <property type="match status" value="1"/>
</dbReference>
<keyword evidence="16" id="KW-0238">DNA-binding</keyword>
<keyword evidence="12" id="KW-0156">Chromatin regulator</keyword>
<evidence type="ECO:0000256" key="8">
    <source>
        <dbReference type="ARBA" id="ARBA00022737"/>
    </source>
</evidence>
<dbReference type="Gene3D" id="2.170.270.10">
    <property type="entry name" value="SET domain"/>
    <property type="match status" value="1"/>
</dbReference>
<reference evidence="29" key="1">
    <citation type="submission" date="2021-04" db="EMBL/GenBank/DDBJ databases">
        <authorList>
            <consortium name="Wellcome Sanger Institute Data Sharing"/>
        </authorList>
    </citation>
    <scope>NUCLEOTIDE SEQUENCE [LARGE SCALE GENOMIC DNA]</scope>
</reference>
<dbReference type="InterPro" id="IPR047219">
    <property type="entry name" value="KMT2A_2B_SET"/>
</dbReference>
<feature type="region of interest" description="Disordered" evidence="23">
    <location>
        <begin position="3554"/>
        <end position="3623"/>
    </location>
</feature>
<dbReference type="GO" id="GO:0035097">
    <property type="term" value="C:histone methyltransferase complex"/>
    <property type="evidence" value="ECO:0007669"/>
    <property type="project" value="TreeGrafter"/>
</dbReference>
<comment type="catalytic activity">
    <reaction evidence="20">
        <text>L-lysyl(4)-[histone H3] + S-adenosyl-L-methionine = N(6)-methyl-L-lysyl(4)-[histone H3] + S-adenosyl-L-homocysteine + H(+)</text>
        <dbReference type="Rhea" id="RHEA:60264"/>
        <dbReference type="Rhea" id="RHEA-COMP:15543"/>
        <dbReference type="Rhea" id="RHEA-COMP:15547"/>
        <dbReference type="ChEBI" id="CHEBI:15378"/>
        <dbReference type="ChEBI" id="CHEBI:29969"/>
        <dbReference type="ChEBI" id="CHEBI:57856"/>
        <dbReference type="ChEBI" id="CHEBI:59789"/>
        <dbReference type="ChEBI" id="CHEBI:61929"/>
        <dbReference type="EC" id="2.1.1.364"/>
    </reaction>
    <physiologicalReaction direction="left-to-right" evidence="20">
        <dbReference type="Rhea" id="RHEA:60265"/>
    </physiologicalReaction>
</comment>
<keyword evidence="17" id="KW-0804">Transcription</keyword>
<feature type="compositionally biased region" description="Basic residues" evidence="23">
    <location>
        <begin position="1705"/>
        <end position="1720"/>
    </location>
</feature>
<evidence type="ECO:0000259" key="28">
    <source>
        <dbReference type="PROSITE" id="PS51805"/>
    </source>
</evidence>
<keyword evidence="9 22" id="KW-0863">Zinc-finger</keyword>
<feature type="region of interest" description="Disordered" evidence="23">
    <location>
        <begin position="2516"/>
        <end position="2554"/>
    </location>
</feature>
<dbReference type="GO" id="GO:0008270">
    <property type="term" value="F:zinc ion binding"/>
    <property type="evidence" value="ECO:0007669"/>
    <property type="project" value="UniProtKB-KW"/>
</dbReference>
<dbReference type="PROSITE" id="PS50868">
    <property type="entry name" value="POST_SET"/>
    <property type="match status" value="1"/>
</dbReference>
<feature type="compositionally biased region" description="Basic and acidic residues" evidence="23">
    <location>
        <begin position="688"/>
        <end position="700"/>
    </location>
</feature>
<dbReference type="PROSITE" id="PS51542">
    <property type="entry name" value="FYRN"/>
    <property type="match status" value="1"/>
</dbReference>
<dbReference type="OrthoDB" id="308383at2759"/>
<dbReference type="SMART" id="SM00249">
    <property type="entry name" value="PHD"/>
    <property type="match status" value="4"/>
</dbReference>
<sequence length="3926" mass="432177">MMAAAGCGSATAAAVGGQGGTATARGRFPGRPWSSRSRLRSEKRWQLGRSGLEADDVTNGGPRPANLVLSLNEDQSHLRLLGIEASHKTLGQAGYSSSGSEEVRSQTEPGGDDFRGFEAERKGSKGGVYSRQNPSKGDAVNTKSKRQSEKLPLKTPAVEAAITPPDPVKDVKSLEDIHSVSPETEPAKDCRKGSKGKNTMDRQSTKSGASSAAPRITIKLVAKKKIKTIKEPNKKSGKKLKMKGIQDQPQAKDIQGDQISSAHVKLKTEPHEDKHDTEDKGGGTVPARRRGRSASKTQPVCQTSVRAVVDDQKSKERKSVDLLNTVKESGTVEPKINAKKSKHKESVTEQSSEVSQQVIRRSNRVTYPLSKKVSDSAAEPETLSKSDALLAESKPEVSKTVEAKPSARSDRRRQSKRLNKDTKAPENHGPLPTETDNLAAQSSDTWFLKNEEMRVPSLKLKKIRNPKYDAPPSVKKSTRKKNVKKFVWTLTLEKGVTQTRSADKTVKVIEKTLREVDQSTSCDTSDNRSLTGVDKISKLDNPSPQDSKSMDQSEKDSQNMAEVSFEEKSTLQVEVEVQHMNEMPPQEIIKTDCGKVPPLQIKKVSSPGKHKSSKPSFLIQQVSPVPEKKDDVPKDLVEVTDDKSSCPDTEVTPTRRLRRRTSSLDSPQTKSVSQKPVITPKRRVRVSPKAEETLQVHVEDSSQVSTEDSSSNGLPKNSCQDLAEEHSQVISVNSAEVPEKDSSKIVCNPVQVPGEVSQQKVENEMENEVGNEAENEAGNEVEHEVEHEVEPQIKEAKPVPVPSKPRRCRNNKLGKKKSVQRKKAVVSPETAVNAELATAEATITEAVLKKDTQPVVTEVAQSETKDCTEPEAKQDTVSVEEEQIQPLVKEETDIQMIDSQQSVLSESQASDPITPCLQKKSHKKNKKKRKSLIGQRPKHRHRSRDGKFAPLRLSENSPNPVEEECDISTPLAATTPAPSSKLIGIHKKYKKKQSGLQLFGTKRPKTQAKIISQLIEIELEKDSLKQEETDTLVDGAQADVVDAQPGKSKFVKNIKHFIMPVVSARSSRVIKTPQRFMDDAGMSVLPRRNSPKKGLQLGLQMRPGKRRDEGTGRAISPILPVDEEDILSEAQLDVDLFSAQDLDENLDITDSLFSERKSGKIEKKSFLKNSNFKWHVPEESSEEAYTLDRSPESKCEDLFLSTPVDKPTVLSTDLLDAQKRKSSPKFNKQAAHLKIYQRLKKTNIGLPKSKTTAEMDCISKPPQPPVDLAEGLDDEAMSISLRQRTTTAEKDKSKLKIEDLDSPGVVRKVSVCVRTMNSKSSAFQHGKEEDLAGKNTVQLHSGELQPQQNSGDYLGSVEKGASQRARLTGANKRMFNLLRKAKVQLIKIDQQKQLKSSGLLSGPAGARSRDVSSKRQRRKQRAQLDADVPVKTEPPQGQPQLFSPLCQEFRRAGGPRIKHVCRAASVVLGQPRALVPDDIPRLSALPLHERTGISPSDTTKDVGSPSESDSPGLSDPKVTKVKKPSNFVKRKGLGPFGYRSRRCGVCKGCNHEDDCGKCMNCLDKPKFGGPNTKRQCCVYKRCDQIEERKARRLSGRTAPKGASKRRRSSLSGGHSSNDEGNEGAADSPSGLHGDSHSPSVRKQPKRVVKPRVYFDLVDYDSDLDDKAFQSSASPARRRGAGPRFSDDFVSLDGFLGDISDDEVRHRKSSSHRVPSSRRKPEKGPLEETPPSVLAALAHGFEQREVECSKPTHKIRVDFKEDCNLENVWNMGGLSILTSEPLMPPYVCFLCASKGQHEMLYCQVCCEPFHQFCLDPTERPSEENKENWCCRRCKFCHVCGRKNKQSKPLLECERCQNCYHASCLGPNYPKQNKKRKSWVCMTCIRCKSCSVTPGKSWDTDWNHDKGLCPDCSKLYELGNYCPICFKCYEDNDYDSQMMQCGTCNHWVHAKCEDLTDELYEILSSLPESVVYSCRPCSVTQPSAWRELLYIELRAGVEKVLACLLSSTLTQHLVTCSQCEKSVDPDSGIEGQPACDLRAVGKKFDKGLYTTLKMFHEDVVQVVRKRLEQEEHLPEDKRPTALARSYYLKLLEEVFNWFNSQDPKVWNPCTKDLPMGMLSNAVHPPTMEHVYAQWQEREELLSMAPLGLLQEDNGQSLDLKEEEAVSPMSGEPTSRNHFKTSRAVRLKFKGKRGRLSKADFDTGWSKDDERQCSLCQKYGDLKPNEAGRLLFLGQNEWAHVNCCLWSAEVFEEDNGSLLHVHSAVTRGRLMRCERCNQTGATVGCCLTSCQSNYHFMCARSRHCVFQDDKKVYCYKHRHLISGTMITGQEFEVNRRVYVDFEGISLRRKFLTGLEPELINVMIGSLQIDRLGVLTELSASKGKLYPVGFQCSRWYWSTVNPLRRCKYTCTVREVRPVLPEKPVEEMPNQGDNHTIAHSPCPLPESEAQETDIPEPQPPMDETFVPGPPLKSDHGARPKIPSYPQARRPAGGMSRPLPSPGLGQLKPHHILTISDLEETRRVRRHNPQSQATGPRSHMPPPPLGPLTGPITLRAGKSSVPTSPLFQLGASDNLINSTSSRPIGGRSASSVRCPGNTMTHCTSSFFPQSTWQDSAGTFPSPSLSFSSSVHLPRPRLSFDLSQSDSVEVPHNFLASPEPEDVSPANGTSPQGDLDQQKGEEVFPYSSFHKDPSLSLGQEMRAELEIEETLLNEGVAMNCEGQIVVEGDDQEEFWGRTQEVNKRKTLVANLPRSAASARDDLGNTSSDDDMEHYFDFSRTIVSCPSSKDRSKSPSSPSSRPMAQLDGVDDGTESDASIANNDGQKVEGSSRAQMQAKKVNNKSVPESETANNSKAVQSPFPEASSKDKHTDSSSVTISVASRRALDSSTSDPPKSYDANPLKKDNMGSTSPHISRNSPLKEQSSDTPLLNQETVLPTPAHDALPNLLTKVPEISYSEDLLQSSSLGFASGTPLVLERCDTSPHSSEIVPLLEGTQSEARKPLNSEPDSSHFVSSTEGSTILMNHLTADAMDPSLANSANNSQGTLLDLLQPSPLISADVQNSQGLVDSLQMYSCLPGFNQPPLTSITLQPVTSAQDTTTFSSMEPLSTKLTTLSPVEDVTQTLLNVASQNNPVLSVTSGTCPPAGTSRTVTLPIYSTQTQPAGSTAVAIVSSSAPISSLSGLTTQCSAPPTLVHTTSAPVIVNGYSSSSVQKEAASGHTISINFSTPRPALEPQHPVVPQALPGHAILTVKEVGGPNVDPTPHVLLVNRLGQIFVKNPESNTFQLPTPTSPSYNCVTQIASLLQSNALSATLAAAGNMTPPPAVANIATAAPPAVTHTAQNPTTITQLLTHNNNGAVASVNVKKPRKTAKTSKDETVPESKKSKKKKESGASKKSKSSKALGQPAPSAENPPMTPAESAQAIINQAMASNYTPKWSGLRSLSPSSLVLPPGLLIEPEPPALPHSPSPTPAPAPATAPAPAPAPTPALATRPRTHVRMKRVSSLSDRIVTKKCKVDFIQPEPMIEEEKVRRPTFASISSRASGVRIKTPTVKGVLNLDELKEEHISDTDSSGSEPWDCMSRGEQGKPHAWEPVGHSTLTDWKKYSGADSTSDDEPPPSDEDEECPTNREQPHLKFEITSDDGFSVEADSIEVAWKAVIDGVQEARAIARLRPLTFQRITGARVLGLVHDAVVFLLEQLQGAHRCQRHAFRFFKQFSQEDDLPVNPSGCARSELYLRKSTFDIFNFLASQHRQLPDIGPYDDEEDEVLLKSTRRATSLELPMAMRFRHLERTSKEAVGVYRSAIHGRGLFCKRNIEAGEMVIEYAGIVIRAVLTDKREKYYDGKGIGCYMFRIDDFDVVDATMHGNAARFINHSCEPNCYSRVINVEGRKHIVIFALRKIYRGEELTYDYKFPIEDASNKLNCNCGARRCRRFLN</sequence>
<dbReference type="FunFam" id="3.30.40.10:FF:000071">
    <property type="entry name" value="Histone-lysine N-methyltransferase"/>
    <property type="match status" value="1"/>
</dbReference>
<keyword evidence="3" id="KW-0597">Phosphoprotein</keyword>
<dbReference type="Ensembl" id="ENSSAUT00010054299.1">
    <property type="protein sequence ID" value="ENSSAUP00010051639.1"/>
    <property type="gene ID" value="ENSSAUG00010021425.1"/>
</dbReference>
<dbReference type="FunFam" id="1.20.920.10:FF:000040">
    <property type="entry name" value="Histone-lysine N-methyltransferase"/>
    <property type="match status" value="1"/>
</dbReference>
<keyword evidence="10" id="KW-0862">Zinc</keyword>
<dbReference type="InterPro" id="IPR013083">
    <property type="entry name" value="Znf_RING/FYVE/PHD"/>
</dbReference>
<feature type="region of interest" description="Disordered" evidence="23">
    <location>
        <begin position="2776"/>
        <end position="2920"/>
    </location>
</feature>
<feature type="compositionally biased region" description="Basic residues" evidence="23">
    <location>
        <begin position="919"/>
        <end position="944"/>
    </location>
</feature>
<feature type="compositionally biased region" description="Low complexity" evidence="23">
    <location>
        <begin position="701"/>
        <end position="711"/>
    </location>
</feature>
<dbReference type="InterPro" id="IPR034732">
    <property type="entry name" value="EPHD"/>
</dbReference>
<dbReference type="PANTHER" id="PTHR45838:SF3">
    <property type="entry name" value="HISTONE-LYSINE N-METHYLTRANSFERASE 2B"/>
    <property type="match status" value="1"/>
</dbReference>
<keyword evidence="11" id="KW-0832">Ubl conjugation</keyword>
<keyword evidence="15" id="KW-0103">Bromodomain</keyword>
<evidence type="ECO:0000256" key="14">
    <source>
        <dbReference type="ARBA" id="ARBA00023015"/>
    </source>
</evidence>
<dbReference type="InterPro" id="IPR001965">
    <property type="entry name" value="Znf_PHD"/>
</dbReference>
<dbReference type="Gene3D" id="3.30.160.360">
    <property type="match status" value="2"/>
</dbReference>
<evidence type="ECO:0000259" key="26">
    <source>
        <dbReference type="PROSITE" id="PS50868"/>
    </source>
</evidence>
<dbReference type="Pfam" id="PF13771">
    <property type="entry name" value="zf-HC5HC2H"/>
    <property type="match status" value="1"/>
</dbReference>
<feature type="compositionally biased region" description="Basic and acidic residues" evidence="23">
    <location>
        <begin position="393"/>
        <end position="409"/>
    </location>
</feature>
<feature type="compositionally biased region" description="Polar residues" evidence="23">
    <location>
        <begin position="434"/>
        <end position="443"/>
    </location>
</feature>
<dbReference type="Pfam" id="PF05965">
    <property type="entry name" value="FYRC"/>
    <property type="match status" value="1"/>
</dbReference>
<evidence type="ECO:0000313" key="29">
    <source>
        <dbReference type="Ensembl" id="ENSSAUP00010051639.1"/>
    </source>
</evidence>
<feature type="compositionally biased region" description="Basic and acidic residues" evidence="23">
    <location>
        <begin position="112"/>
        <end position="123"/>
    </location>
</feature>
<feature type="domain" description="PHD-type" evidence="24">
    <location>
        <begin position="1917"/>
        <end position="1978"/>
    </location>
</feature>
<dbReference type="OMA" id="TEPHEDK"/>
<dbReference type="GO" id="GO:0032259">
    <property type="term" value="P:methylation"/>
    <property type="evidence" value="ECO:0007669"/>
    <property type="project" value="UniProtKB-KW"/>
</dbReference>
<evidence type="ECO:0000259" key="27">
    <source>
        <dbReference type="PROSITE" id="PS51058"/>
    </source>
</evidence>
<feature type="compositionally biased region" description="Polar residues" evidence="23">
    <location>
        <begin position="2807"/>
        <end position="2816"/>
    </location>
</feature>
<keyword evidence="30" id="KW-1185">Reference proteome</keyword>
<reference evidence="29" key="2">
    <citation type="submission" date="2025-08" db="UniProtKB">
        <authorList>
            <consortium name="Ensembl"/>
        </authorList>
    </citation>
    <scope>IDENTIFICATION</scope>
</reference>
<keyword evidence="4" id="KW-0489">Methyltransferase</keyword>
<dbReference type="CDD" id="cd15593">
    <property type="entry name" value="PHD3_KMT2B"/>
    <property type="match status" value="1"/>
</dbReference>
<feature type="region of interest" description="Disordered" evidence="23">
    <location>
        <begin position="3445"/>
        <end position="3495"/>
    </location>
</feature>
<gene>
    <name evidence="29" type="primary">kmt2bb</name>
</gene>
<name>A0A671XKL5_SPAAU</name>
<keyword evidence="5" id="KW-0808">Transferase</keyword>
<evidence type="ECO:0000256" key="22">
    <source>
        <dbReference type="PROSITE-ProRule" id="PRU00509"/>
    </source>
</evidence>
<feature type="region of interest" description="Disordered" evidence="23">
    <location>
        <begin position="2645"/>
        <end position="2671"/>
    </location>
</feature>
<feature type="compositionally biased region" description="Basic and acidic residues" evidence="23">
    <location>
        <begin position="266"/>
        <end position="281"/>
    </location>
</feature>
<keyword evidence="13" id="KW-0007">Acetylation</keyword>
<feature type="compositionally biased region" description="Basic residues" evidence="23">
    <location>
        <begin position="3375"/>
        <end position="3390"/>
    </location>
</feature>
<dbReference type="GO" id="GO:0045893">
    <property type="term" value="P:positive regulation of DNA-templated transcription"/>
    <property type="evidence" value="ECO:0007669"/>
    <property type="project" value="TreeGrafter"/>
</dbReference>
<evidence type="ECO:0000256" key="15">
    <source>
        <dbReference type="ARBA" id="ARBA00023117"/>
    </source>
</evidence>
<feature type="compositionally biased region" description="Low complexity" evidence="23">
    <location>
        <begin position="1"/>
        <end position="26"/>
    </location>
</feature>
<evidence type="ECO:0000256" key="16">
    <source>
        <dbReference type="ARBA" id="ARBA00023125"/>
    </source>
</evidence>
<feature type="compositionally biased region" description="Basic and acidic residues" evidence="23">
    <location>
        <begin position="548"/>
        <end position="557"/>
    </location>
</feature>
<proteinExistence type="predicted"/>
<dbReference type="PROSITE" id="PS50016">
    <property type="entry name" value="ZF_PHD_2"/>
    <property type="match status" value="3"/>
</dbReference>
<feature type="compositionally biased region" description="Basic and acidic residues" evidence="23">
    <location>
        <begin position="308"/>
        <end position="320"/>
    </location>
</feature>
<feature type="domain" description="SET" evidence="25">
    <location>
        <begin position="3786"/>
        <end position="3902"/>
    </location>
</feature>
<evidence type="ECO:0000256" key="1">
    <source>
        <dbReference type="ARBA" id="ARBA00004123"/>
    </source>
</evidence>
<dbReference type="SMART" id="SM00541">
    <property type="entry name" value="FYRN"/>
    <property type="match status" value="1"/>
</dbReference>
<feature type="compositionally biased region" description="Polar residues" evidence="23">
    <location>
        <begin position="899"/>
        <end position="911"/>
    </location>
</feature>
<dbReference type="InterPro" id="IPR001214">
    <property type="entry name" value="SET_dom"/>
</dbReference>
<feature type="domain" description="PHD-type" evidence="28">
    <location>
        <begin position="2207"/>
        <end position="2315"/>
    </location>
</feature>
<evidence type="ECO:0000256" key="2">
    <source>
        <dbReference type="ARBA" id="ARBA00022499"/>
    </source>
</evidence>
<dbReference type="Gene3D" id="1.20.920.10">
    <property type="entry name" value="Bromodomain-like"/>
    <property type="match status" value="1"/>
</dbReference>
<protein>
    <recommendedName>
        <fullName evidence="19">[histone H3]-lysine(4) N-methyltransferase</fullName>
        <ecNumber evidence="19">2.1.1.364</ecNumber>
    </recommendedName>
</protein>
<evidence type="ECO:0000256" key="9">
    <source>
        <dbReference type="ARBA" id="ARBA00022771"/>
    </source>
</evidence>
<dbReference type="SUPFAM" id="SSF82199">
    <property type="entry name" value="SET domain"/>
    <property type="match status" value="1"/>
</dbReference>
<feature type="compositionally biased region" description="Acidic residues" evidence="23">
    <location>
        <begin position="764"/>
        <end position="779"/>
    </location>
</feature>
<comment type="subcellular location">
    <subcellularLocation>
        <location evidence="1">Nucleus</location>
    </subcellularLocation>
</comment>
<evidence type="ECO:0000256" key="6">
    <source>
        <dbReference type="ARBA" id="ARBA00022691"/>
    </source>
</evidence>
<dbReference type="Pfam" id="PF00628">
    <property type="entry name" value="PHD"/>
    <property type="match status" value="3"/>
</dbReference>
<feature type="compositionally biased region" description="Acidic residues" evidence="23">
    <location>
        <begin position="3602"/>
        <end position="3616"/>
    </location>
</feature>
<dbReference type="InterPro" id="IPR003616">
    <property type="entry name" value="Post-SET_dom"/>
</dbReference>
<dbReference type="Pfam" id="PF00856">
    <property type="entry name" value="SET"/>
    <property type="match status" value="1"/>
</dbReference>
<keyword evidence="6" id="KW-0949">S-adenosyl-L-methionine</keyword>
<dbReference type="PROSITE" id="PS51543">
    <property type="entry name" value="FYRC"/>
    <property type="match status" value="1"/>
</dbReference>
<feature type="region of interest" description="Disordered" evidence="23">
    <location>
        <begin position="859"/>
        <end position="881"/>
    </location>
</feature>
<dbReference type="PROSITE" id="PS50280">
    <property type="entry name" value="SET"/>
    <property type="match status" value="1"/>
</dbReference>
<feature type="compositionally biased region" description="Basic residues" evidence="23">
    <location>
        <begin position="804"/>
        <end position="824"/>
    </location>
</feature>
<feature type="domain" description="CXXC-type" evidence="27">
    <location>
        <begin position="1536"/>
        <end position="1583"/>
    </location>
</feature>
<dbReference type="GeneTree" id="ENSGT00940000163756"/>
<dbReference type="InterPro" id="IPR046341">
    <property type="entry name" value="SET_dom_sf"/>
</dbReference>
<feature type="compositionally biased region" description="Basic and acidic residues" evidence="23">
    <location>
        <begin position="626"/>
        <end position="645"/>
    </location>
</feature>
<dbReference type="CDD" id="cd15589">
    <property type="entry name" value="PHD1_KMT2B"/>
    <property type="match status" value="1"/>
</dbReference>
<evidence type="ECO:0000256" key="17">
    <source>
        <dbReference type="ARBA" id="ARBA00023163"/>
    </source>
</evidence>
<feature type="region of interest" description="Disordered" evidence="23">
    <location>
        <begin position="1590"/>
        <end position="1646"/>
    </location>
</feature>
<dbReference type="SUPFAM" id="SSF57903">
    <property type="entry name" value="FYVE/PHD zinc finger"/>
    <property type="match status" value="3"/>
</dbReference>
<dbReference type="InterPro" id="IPR003889">
    <property type="entry name" value="FYrich_C"/>
</dbReference>
<feature type="domain" description="PHD-type" evidence="24">
    <location>
        <begin position="1832"/>
        <end position="1885"/>
    </location>
</feature>
<feature type="compositionally biased region" description="Pro residues" evidence="23">
    <location>
        <begin position="3449"/>
        <end position="3477"/>
    </location>
</feature>
<evidence type="ECO:0000256" key="5">
    <source>
        <dbReference type="ARBA" id="ARBA00022679"/>
    </source>
</evidence>
<feature type="region of interest" description="Disordered" evidence="23">
    <location>
        <begin position="899"/>
        <end position="964"/>
    </location>
</feature>
<dbReference type="InterPro" id="IPR002857">
    <property type="entry name" value="Znf_CXXC"/>
</dbReference>
<evidence type="ECO:0000256" key="20">
    <source>
        <dbReference type="ARBA" id="ARBA00049353"/>
    </source>
</evidence>
<comment type="catalytic activity">
    <reaction evidence="21">
        <text>N(6)-methyl-L-lysyl(4)-[histone H3] + S-adenosyl-L-methionine = N(6),N(6)-dimethyl-L-lysyl(4)-[histone H3] + S-adenosyl-L-homocysteine + H(+)</text>
        <dbReference type="Rhea" id="RHEA:60268"/>
        <dbReference type="Rhea" id="RHEA-COMP:15540"/>
        <dbReference type="Rhea" id="RHEA-COMP:15543"/>
        <dbReference type="ChEBI" id="CHEBI:15378"/>
        <dbReference type="ChEBI" id="CHEBI:57856"/>
        <dbReference type="ChEBI" id="CHEBI:59789"/>
        <dbReference type="ChEBI" id="CHEBI:61929"/>
        <dbReference type="ChEBI" id="CHEBI:61976"/>
    </reaction>
    <physiologicalReaction direction="left-to-right" evidence="21">
        <dbReference type="Rhea" id="RHEA:60269"/>
    </physiologicalReaction>
</comment>
<dbReference type="CDD" id="cd15664">
    <property type="entry name" value="ePHD_KMT2A_like"/>
    <property type="match status" value="1"/>
</dbReference>
<feature type="region of interest" description="Disordered" evidence="23">
    <location>
        <begin position="514"/>
        <end position="831"/>
    </location>
</feature>
<evidence type="ECO:0000256" key="3">
    <source>
        <dbReference type="ARBA" id="ARBA00022553"/>
    </source>
</evidence>
<dbReference type="Pfam" id="PF02008">
    <property type="entry name" value="zf-CXXC"/>
    <property type="match status" value="1"/>
</dbReference>
<accession>A0A671XKL5</accession>
<feature type="compositionally biased region" description="Basic and acidic residues" evidence="23">
    <location>
        <begin position="185"/>
        <end position="204"/>
    </location>
</feature>
<dbReference type="FunFam" id="3.30.160.360:FF:000009">
    <property type="entry name" value="Histone-lysine N-methyltransferase"/>
    <property type="match status" value="1"/>
</dbReference>
<evidence type="ECO:0000256" key="7">
    <source>
        <dbReference type="ARBA" id="ARBA00022723"/>
    </source>
</evidence>
<feature type="compositionally biased region" description="Polar residues" evidence="23">
    <location>
        <begin position="294"/>
        <end position="305"/>
    </location>
</feature>
<keyword evidence="7" id="KW-0479">Metal-binding</keyword>
<keyword evidence="18" id="KW-0539">Nucleus</keyword>
<feature type="region of interest" description="Disordered" evidence="23">
    <location>
        <begin position="91"/>
        <end position="443"/>
    </location>
</feature>
<dbReference type="PROSITE" id="PS51058">
    <property type="entry name" value="ZF_CXXC"/>
    <property type="match status" value="1"/>
</dbReference>
<reference evidence="29" key="3">
    <citation type="submission" date="2025-09" db="UniProtKB">
        <authorList>
            <consortium name="Ensembl"/>
        </authorList>
    </citation>
    <scope>IDENTIFICATION</scope>
</reference>
<feature type="region of interest" description="Disordered" evidence="23">
    <location>
        <begin position="1486"/>
        <end position="1520"/>
    </location>
</feature>
<evidence type="ECO:0000256" key="4">
    <source>
        <dbReference type="ARBA" id="ARBA00022603"/>
    </source>
</evidence>
<evidence type="ECO:0000256" key="23">
    <source>
        <dbReference type="SAM" id="MobiDB-lite"/>
    </source>
</evidence>
<feature type="compositionally biased region" description="Basic and acidic residues" evidence="23">
    <location>
        <begin position="167"/>
        <end position="178"/>
    </location>
</feature>
<dbReference type="Gene3D" id="3.30.40.10">
    <property type="entry name" value="Zinc/RING finger domain, C3HC4 (zinc finger)"/>
    <property type="match status" value="3"/>
</dbReference>
<dbReference type="InterPro" id="IPR011011">
    <property type="entry name" value="Znf_FYVE_PHD"/>
</dbReference>
<dbReference type="FunFam" id="3.30.40.10:FF:000002">
    <property type="entry name" value="Histone-lysine N-methyltransferase"/>
    <property type="match status" value="1"/>
</dbReference>
<feature type="compositionally biased region" description="Polar residues" evidence="23">
    <location>
        <begin position="2899"/>
        <end position="2920"/>
    </location>
</feature>
<dbReference type="SMART" id="SM00542">
    <property type="entry name" value="FYRC"/>
    <property type="match status" value="1"/>
</dbReference>
<dbReference type="EC" id="2.1.1.364" evidence="19"/>
<feature type="region of interest" description="Disordered" evidence="23">
    <location>
        <begin position="3349"/>
        <end position="3408"/>
    </location>
</feature>